<protein>
    <submittedName>
        <fullName evidence="1">Uncharacterized protein</fullName>
    </submittedName>
</protein>
<dbReference type="AlphaFoldDB" id="A0A6S6TY43"/>
<organism evidence="1">
    <name type="scientific">uncultured Sulfurovum sp</name>
    <dbReference type="NCBI Taxonomy" id="269237"/>
    <lineage>
        <taxon>Bacteria</taxon>
        <taxon>Pseudomonadati</taxon>
        <taxon>Campylobacterota</taxon>
        <taxon>Epsilonproteobacteria</taxon>
        <taxon>Campylobacterales</taxon>
        <taxon>Sulfurovaceae</taxon>
        <taxon>Sulfurovum</taxon>
        <taxon>environmental samples</taxon>
    </lineage>
</organism>
<dbReference type="SUPFAM" id="SSF75169">
    <property type="entry name" value="DsrEFH-like"/>
    <property type="match status" value="1"/>
</dbReference>
<dbReference type="EMBL" id="CACVAP010000092">
    <property type="protein sequence ID" value="CAA6819429.1"/>
    <property type="molecule type" value="Genomic_DNA"/>
</dbReference>
<name>A0A6S6TY43_9BACT</name>
<reference evidence="1" key="1">
    <citation type="submission" date="2020-01" db="EMBL/GenBank/DDBJ databases">
        <authorList>
            <person name="Meier V. D."/>
            <person name="Meier V D."/>
        </authorList>
    </citation>
    <scope>NUCLEOTIDE SEQUENCE</scope>
    <source>
        <strain evidence="1">HLG_WM_MAG_06</strain>
    </source>
</reference>
<proteinExistence type="predicted"/>
<dbReference type="InterPro" id="IPR027396">
    <property type="entry name" value="DsrEFH-like"/>
</dbReference>
<gene>
    <name evidence="1" type="ORF">HELGO_WM7896</name>
</gene>
<dbReference type="Gene3D" id="3.40.1260.10">
    <property type="entry name" value="DsrEFH-like"/>
    <property type="match status" value="1"/>
</dbReference>
<evidence type="ECO:0000313" key="1">
    <source>
        <dbReference type="EMBL" id="CAA6819429.1"/>
    </source>
</evidence>
<sequence length="112" mass="12571">MDNKLHVLWTNDNVLTAEHMLLLYATKTMEFKLWDEITIIIWGATSKLVAENEHIQKLVAEAQKAGVKFSSCVKCAEDLGTTQALLAQGIELIAWGKPLTQLIKNKNHLITI</sequence>
<accession>A0A6S6TY43</accession>